<proteinExistence type="predicted"/>
<dbReference type="InterPro" id="IPR037221">
    <property type="entry name" value="H-type_lectin_dom_sf"/>
</dbReference>
<evidence type="ECO:0000259" key="2">
    <source>
        <dbReference type="Pfam" id="PF09458"/>
    </source>
</evidence>
<dbReference type="EMBL" id="JAPDRL010000108">
    <property type="protein sequence ID" value="KAJ9657096.1"/>
    <property type="molecule type" value="Genomic_DNA"/>
</dbReference>
<sequence>MVHLSTPAKDTGVFSTEEVHPPDGTAQVISRVIAFPRNHYTRPPNVAAGFKQLHLSRAGPLRANLVGSDITKDSFTVTVETWGDGILYSATGTWIEHKAGARDCHFGQFDTAEVQPDARATPQEVEARISFPADVKRWKPAQRPPHVVCWLNRLDLAYEPGRNFRIAAHATRISDQGFTAHLDTWGNTRMAGAAMCWIAFPRGKKGVATGSFSTSDVRLWSKPRAENSGTVKFADVGQQFGVVPTVLVALNGFDIRGDADLRVKVYVDEVTKEGFRWHLDTWGGTTLYSASASWIALGFE</sequence>
<feature type="domain" description="H-type lectin" evidence="2">
    <location>
        <begin position="32"/>
        <end position="95"/>
    </location>
</feature>
<name>A0ABQ9NHB1_9PEZI</name>
<dbReference type="PANTHER" id="PTHR46938">
    <property type="entry name" value="DISCOIDIN-1 SUBUNIT A-RELATED-RELATED"/>
    <property type="match status" value="1"/>
</dbReference>
<reference evidence="3" key="1">
    <citation type="submission" date="2022-10" db="EMBL/GenBank/DDBJ databases">
        <title>Culturing micro-colonial fungi from biological soil crusts in the Mojave desert and describing Neophaeococcomyces mojavensis, and introducing the new genera and species Taxawa tesnikishii.</title>
        <authorList>
            <person name="Kurbessoian T."/>
            <person name="Stajich J.E."/>
        </authorList>
    </citation>
    <scope>NUCLEOTIDE SEQUENCE</scope>
    <source>
        <strain evidence="3">TK_1</strain>
    </source>
</reference>
<gene>
    <name evidence="3" type="ORF">H2201_008304</name>
</gene>
<feature type="domain" description="H-type lectin" evidence="2">
    <location>
        <begin position="142"/>
        <end position="200"/>
    </location>
</feature>
<dbReference type="InterPro" id="IPR019019">
    <property type="entry name" value="H-type_lectin_domain"/>
</dbReference>
<accession>A0ABQ9NHB1</accession>
<evidence type="ECO:0000313" key="4">
    <source>
        <dbReference type="Proteomes" id="UP001172684"/>
    </source>
</evidence>
<evidence type="ECO:0000313" key="3">
    <source>
        <dbReference type="EMBL" id="KAJ9657096.1"/>
    </source>
</evidence>
<dbReference type="Gene3D" id="2.60.40.2080">
    <property type="match status" value="3"/>
</dbReference>
<protein>
    <recommendedName>
        <fullName evidence="2">H-type lectin domain-containing protein</fullName>
    </recommendedName>
</protein>
<dbReference type="Proteomes" id="UP001172684">
    <property type="component" value="Unassembled WGS sequence"/>
</dbReference>
<dbReference type="Pfam" id="PF09458">
    <property type="entry name" value="H_lectin"/>
    <property type="match status" value="3"/>
</dbReference>
<dbReference type="InterPro" id="IPR052487">
    <property type="entry name" value="Galactose-binding_lectin"/>
</dbReference>
<dbReference type="SUPFAM" id="SSF141086">
    <property type="entry name" value="Agglutinin HPA-like"/>
    <property type="match status" value="3"/>
</dbReference>
<feature type="region of interest" description="Disordered" evidence="1">
    <location>
        <begin position="1"/>
        <end position="21"/>
    </location>
</feature>
<feature type="domain" description="H-type lectin" evidence="2">
    <location>
        <begin position="231"/>
        <end position="296"/>
    </location>
</feature>
<evidence type="ECO:0000256" key="1">
    <source>
        <dbReference type="SAM" id="MobiDB-lite"/>
    </source>
</evidence>
<comment type="caution">
    <text evidence="3">The sequence shown here is derived from an EMBL/GenBank/DDBJ whole genome shotgun (WGS) entry which is preliminary data.</text>
</comment>
<organism evidence="3 4">
    <name type="scientific">Coniosporium apollinis</name>
    <dbReference type="NCBI Taxonomy" id="61459"/>
    <lineage>
        <taxon>Eukaryota</taxon>
        <taxon>Fungi</taxon>
        <taxon>Dikarya</taxon>
        <taxon>Ascomycota</taxon>
        <taxon>Pezizomycotina</taxon>
        <taxon>Dothideomycetes</taxon>
        <taxon>Dothideomycetes incertae sedis</taxon>
        <taxon>Coniosporium</taxon>
    </lineage>
</organism>
<keyword evidence="4" id="KW-1185">Reference proteome</keyword>